<gene>
    <name evidence="2" type="ORF">DPMN_144936</name>
</gene>
<dbReference type="EMBL" id="JAIWYP010000007">
    <property type="protein sequence ID" value="KAH3791450.1"/>
    <property type="molecule type" value="Genomic_DNA"/>
</dbReference>
<protein>
    <submittedName>
        <fullName evidence="2">Uncharacterized protein</fullName>
    </submittedName>
</protein>
<accession>A0A9D4IYC3</accession>
<dbReference type="PANTHER" id="PTHR31475">
    <property type="entry name" value="UPF0462 PROTEIN"/>
    <property type="match status" value="1"/>
</dbReference>
<sequence>MPDEPLKQGMSVAYRINTTRDGRPVNHDPVTITVGPVDANGQVILQATGPYFNDPGVTANSTAGQPFMGLWDYEGISTKCYI</sequence>
<dbReference type="Proteomes" id="UP000828390">
    <property type="component" value="Unassembled WGS sequence"/>
</dbReference>
<evidence type="ECO:0000313" key="3">
    <source>
        <dbReference type="Proteomes" id="UP000828390"/>
    </source>
</evidence>
<comment type="similarity">
    <text evidence="1">Belongs to the UPF0462 family.</text>
</comment>
<comment type="caution">
    <text evidence="2">The sequence shown here is derived from an EMBL/GenBank/DDBJ whole genome shotgun (WGS) entry which is preliminary data.</text>
</comment>
<name>A0A9D4IYC3_DREPO</name>
<evidence type="ECO:0000313" key="2">
    <source>
        <dbReference type="EMBL" id="KAH3791450.1"/>
    </source>
</evidence>
<reference evidence="2" key="1">
    <citation type="journal article" date="2019" name="bioRxiv">
        <title>The Genome of the Zebra Mussel, Dreissena polymorpha: A Resource for Invasive Species Research.</title>
        <authorList>
            <person name="McCartney M.A."/>
            <person name="Auch B."/>
            <person name="Kono T."/>
            <person name="Mallez S."/>
            <person name="Zhang Y."/>
            <person name="Obille A."/>
            <person name="Becker A."/>
            <person name="Abrahante J.E."/>
            <person name="Garbe J."/>
            <person name="Badalamenti J.P."/>
            <person name="Herman A."/>
            <person name="Mangelson H."/>
            <person name="Liachko I."/>
            <person name="Sullivan S."/>
            <person name="Sone E.D."/>
            <person name="Koren S."/>
            <person name="Silverstein K.A.T."/>
            <person name="Beckman K.B."/>
            <person name="Gohl D.M."/>
        </authorList>
    </citation>
    <scope>NUCLEOTIDE SEQUENCE</scope>
    <source>
        <strain evidence="2">Duluth1</strain>
        <tissue evidence="2">Whole animal</tissue>
    </source>
</reference>
<organism evidence="2 3">
    <name type="scientific">Dreissena polymorpha</name>
    <name type="common">Zebra mussel</name>
    <name type="synonym">Mytilus polymorpha</name>
    <dbReference type="NCBI Taxonomy" id="45954"/>
    <lineage>
        <taxon>Eukaryota</taxon>
        <taxon>Metazoa</taxon>
        <taxon>Spiralia</taxon>
        <taxon>Lophotrochozoa</taxon>
        <taxon>Mollusca</taxon>
        <taxon>Bivalvia</taxon>
        <taxon>Autobranchia</taxon>
        <taxon>Heteroconchia</taxon>
        <taxon>Euheterodonta</taxon>
        <taxon>Imparidentia</taxon>
        <taxon>Neoheterodontei</taxon>
        <taxon>Myida</taxon>
        <taxon>Dreissenoidea</taxon>
        <taxon>Dreissenidae</taxon>
        <taxon>Dreissena</taxon>
    </lineage>
</organism>
<reference evidence="2" key="2">
    <citation type="submission" date="2020-11" db="EMBL/GenBank/DDBJ databases">
        <authorList>
            <person name="McCartney M.A."/>
            <person name="Auch B."/>
            <person name="Kono T."/>
            <person name="Mallez S."/>
            <person name="Becker A."/>
            <person name="Gohl D.M."/>
            <person name="Silverstein K.A.T."/>
            <person name="Koren S."/>
            <person name="Bechman K.B."/>
            <person name="Herman A."/>
            <person name="Abrahante J.E."/>
            <person name="Garbe J."/>
        </authorList>
    </citation>
    <scope>NUCLEOTIDE SEQUENCE</scope>
    <source>
        <strain evidence="2">Duluth1</strain>
        <tissue evidence="2">Whole animal</tissue>
    </source>
</reference>
<evidence type="ECO:0000256" key="1">
    <source>
        <dbReference type="ARBA" id="ARBA00038085"/>
    </source>
</evidence>
<dbReference type="PANTHER" id="PTHR31475:SF5">
    <property type="entry name" value="UPF0462 PROTEIN C4ORF33 HOMOLOG"/>
    <property type="match status" value="1"/>
</dbReference>
<keyword evidence="3" id="KW-1185">Reference proteome</keyword>
<proteinExistence type="inferred from homology"/>
<dbReference type="AlphaFoldDB" id="A0A9D4IYC3"/>